<keyword evidence="3" id="KW-1185">Reference proteome</keyword>
<evidence type="ECO:0000313" key="3">
    <source>
        <dbReference type="Proteomes" id="UP000002668"/>
    </source>
</evidence>
<feature type="compositionally biased region" description="Polar residues" evidence="1">
    <location>
        <begin position="209"/>
        <end position="219"/>
    </location>
</feature>
<feature type="region of interest" description="Disordered" evidence="1">
    <location>
        <begin position="253"/>
        <end position="278"/>
    </location>
</feature>
<evidence type="ECO:0000256" key="1">
    <source>
        <dbReference type="SAM" id="MobiDB-lite"/>
    </source>
</evidence>
<dbReference type="RefSeq" id="XP_003838856.1">
    <property type="nucleotide sequence ID" value="XM_003838808.1"/>
</dbReference>
<organism evidence="3">
    <name type="scientific">Leptosphaeria maculans (strain JN3 / isolate v23.1.3 / race Av1-4-5-6-7-8)</name>
    <name type="common">Blackleg fungus</name>
    <name type="synonym">Phoma lingam</name>
    <dbReference type="NCBI Taxonomy" id="985895"/>
    <lineage>
        <taxon>Eukaryota</taxon>
        <taxon>Fungi</taxon>
        <taxon>Dikarya</taxon>
        <taxon>Ascomycota</taxon>
        <taxon>Pezizomycotina</taxon>
        <taxon>Dothideomycetes</taxon>
        <taxon>Pleosporomycetidae</taxon>
        <taxon>Pleosporales</taxon>
        <taxon>Pleosporineae</taxon>
        <taxon>Leptosphaeriaceae</taxon>
        <taxon>Plenodomus</taxon>
        <taxon>Plenodomus lingam/Leptosphaeria maculans species complex</taxon>
    </lineage>
</organism>
<name>E4ZXG7_LEPMJ</name>
<reference evidence="3" key="1">
    <citation type="journal article" date="2011" name="Nat. Commun.">
        <title>Effector diversification within compartments of the Leptosphaeria maculans genome affected by Repeat-Induced Point mutations.</title>
        <authorList>
            <person name="Rouxel T."/>
            <person name="Grandaubert J."/>
            <person name="Hane J.K."/>
            <person name="Hoede C."/>
            <person name="van de Wouw A.P."/>
            <person name="Couloux A."/>
            <person name="Dominguez V."/>
            <person name="Anthouard V."/>
            <person name="Bally P."/>
            <person name="Bourras S."/>
            <person name="Cozijnsen A.J."/>
            <person name="Ciuffetti L.M."/>
            <person name="Degrave A."/>
            <person name="Dilmaghani A."/>
            <person name="Duret L."/>
            <person name="Fudal I."/>
            <person name="Goodwin S.B."/>
            <person name="Gout L."/>
            <person name="Glaser N."/>
            <person name="Linglin J."/>
            <person name="Kema G.H.J."/>
            <person name="Lapalu N."/>
            <person name="Lawrence C.B."/>
            <person name="May K."/>
            <person name="Meyer M."/>
            <person name="Ollivier B."/>
            <person name="Poulain J."/>
            <person name="Schoch C.L."/>
            <person name="Simon A."/>
            <person name="Spatafora J.W."/>
            <person name="Stachowiak A."/>
            <person name="Turgeon B.G."/>
            <person name="Tyler B.M."/>
            <person name="Vincent D."/>
            <person name="Weissenbach J."/>
            <person name="Amselem J."/>
            <person name="Quesneville H."/>
            <person name="Oliver R.P."/>
            <person name="Wincker P."/>
            <person name="Balesdent M.-H."/>
            <person name="Howlett B.J."/>
        </authorList>
    </citation>
    <scope>NUCLEOTIDE SEQUENCE [LARGE SCALE GENOMIC DNA]</scope>
    <source>
        <strain evidence="3">JN3 / isolate v23.1.3 / race Av1-4-5-6-7-8</strain>
    </source>
</reference>
<protein>
    <submittedName>
        <fullName evidence="2">Uncharacterized protein</fullName>
    </submittedName>
</protein>
<dbReference type="Proteomes" id="UP000002668">
    <property type="component" value="Genome"/>
</dbReference>
<feature type="compositionally biased region" description="Low complexity" evidence="1">
    <location>
        <begin position="123"/>
        <end position="140"/>
    </location>
</feature>
<dbReference type="InParanoid" id="E4ZXG7"/>
<accession>E4ZXG7</accession>
<dbReference type="GeneID" id="13281592"/>
<feature type="region of interest" description="Disordered" evidence="1">
    <location>
        <begin position="197"/>
        <end position="219"/>
    </location>
</feature>
<dbReference type="OrthoDB" id="3641178at2759"/>
<feature type="compositionally biased region" description="Polar residues" evidence="1">
    <location>
        <begin position="170"/>
        <end position="180"/>
    </location>
</feature>
<gene>
    <name evidence="2" type="ORF">LEMA_P025290.1</name>
</gene>
<dbReference type="EMBL" id="FP929127">
    <property type="protein sequence ID" value="CBX95377.1"/>
    <property type="molecule type" value="Genomic_DNA"/>
</dbReference>
<feature type="region of interest" description="Disordered" evidence="1">
    <location>
        <begin position="96"/>
        <end position="180"/>
    </location>
</feature>
<evidence type="ECO:0000313" key="2">
    <source>
        <dbReference type="EMBL" id="CBX95377.1"/>
    </source>
</evidence>
<dbReference type="HOGENOM" id="CLU_073889_0_0_1"/>
<proteinExistence type="predicted"/>
<dbReference type="AlphaFoldDB" id="E4ZXG7"/>
<dbReference type="eggNOG" id="ENOG502SZWN">
    <property type="taxonomic scope" value="Eukaryota"/>
</dbReference>
<dbReference type="VEuPathDB" id="FungiDB:LEMA_P025290.1"/>
<feature type="compositionally biased region" description="Basic and acidic residues" evidence="1">
    <location>
        <begin position="144"/>
        <end position="158"/>
    </location>
</feature>
<sequence length="326" mass="36489">MDARFQNFRTKMQNVKDLYHSRHYTQCAKFAEQLLAMTNEKQIHPIHLTYLHFYTALSHDTLAREATLKNRHKELTLAEKHYLAAIAALKPLPIPGRAEEEDQNNAPDSPTFRHSQHWKRHSSSTGSFDSTASAASSATSYGYGRDDEDKYDAHKSGESFHFPRPPSAQDDLSSGSKAGDQHNTIYISSYAPSSPVSYTTYEYQDDNDNNNTSIPTPNPLASQTSTFLTLLNAHLTSVRTLKKQTSVQTVRFAFPSPNPSSSSSSLLPPPPPPTTSALRDKTRASMAMDGADADRVRQMRRNRVFRQRFDPEGVRRLCGDVLAELA</sequence>
<dbReference type="OMA" id="HYSQCAK"/>